<accession>A0A927G6Y4</accession>
<name>A0A927G6Y4_9MICO</name>
<evidence type="ECO:0000256" key="1">
    <source>
        <dbReference type="SAM" id="Phobius"/>
    </source>
</evidence>
<evidence type="ECO:0000313" key="3">
    <source>
        <dbReference type="Proteomes" id="UP000610846"/>
    </source>
</evidence>
<keyword evidence="1" id="KW-0812">Transmembrane</keyword>
<dbReference type="Proteomes" id="UP000610846">
    <property type="component" value="Unassembled WGS sequence"/>
</dbReference>
<keyword evidence="1" id="KW-1133">Transmembrane helix</keyword>
<proteinExistence type="predicted"/>
<dbReference type="AlphaFoldDB" id="A0A927G6Y4"/>
<sequence length="201" mass="21486">MTSGARGSRVRYLPARSVLVDLPRSPDAVDADPDELPDAAPLAAWRRWGWAVAFVPTVALIVYQRVAAGRDWPVPDAVVVAAMIGLVATAVLALVRYQDDRAALAFQRGRRALLARPVRATGAFSASDPTGADGVVTLTPSSGVPLARPVRLHVPDGVAGPRPGDPVAVWHAADDEDATKVLLVRYHRAWADDLLSHLRED</sequence>
<comment type="caution">
    <text evidence="2">The sequence shown here is derived from an EMBL/GenBank/DDBJ whole genome shotgun (WGS) entry which is preliminary data.</text>
</comment>
<keyword evidence="1" id="KW-0472">Membrane</keyword>
<dbReference type="EMBL" id="JACYHB010000002">
    <property type="protein sequence ID" value="MBD8078061.1"/>
    <property type="molecule type" value="Genomic_DNA"/>
</dbReference>
<feature type="transmembrane region" description="Helical" evidence="1">
    <location>
        <begin position="78"/>
        <end position="97"/>
    </location>
</feature>
<reference evidence="2" key="2">
    <citation type="submission" date="2020-09" db="EMBL/GenBank/DDBJ databases">
        <authorList>
            <person name="Yu Y."/>
        </authorList>
    </citation>
    <scope>NUCLEOTIDE SEQUENCE</scope>
    <source>
        <strain evidence="2">KCTC 49039</strain>
    </source>
</reference>
<organism evidence="2 3">
    <name type="scientific">Cellulosimicrobium arenosum</name>
    <dbReference type="NCBI Taxonomy" id="2708133"/>
    <lineage>
        <taxon>Bacteria</taxon>
        <taxon>Bacillati</taxon>
        <taxon>Actinomycetota</taxon>
        <taxon>Actinomycetes</taxon>
        <taxon>Micrococcales</taxon>
        <taxon>Promicromonosporaceae</taxon>
        <taxon>Cellulosimicrobium</taxon>
    </lineage>
</organism>
<gene>
    <name evidence="2" type="ORF">IF651_03185</name>
</gene>
<evidence type="ECO:0000313" key="2">
    <source>
        <dbReference type="EMBL" id="MBD8078061.1"/>
    </source>
</evidence>
<feature type="transmembrane region" description="Helical" evidence="1">
    <location>
        <begin position="48"/>
        <end position="66"/>
    </location>
</feature>
<reference evidence="2" key="1">
    <citation type="journal article" date="2018" name="Curr. Microbiol.">
        <title>Cellulosimicrobium arenosum sp. nov., Isolated from Marine Sediment Sand.</title>
        <authorList>
            <person name="Oh M."/>
            <person name="Kim J.H."/>
            <person name="Yoon J.H."/>
            <person name="Schumann P."/>
            <person name="Kim W."/>
        </authorList>
    </citation>
    <scope>NUCLEOTIDE SEQUENCE</scope>
    <source>
        <strain evidence="2">KCTC 49039</strain>
    </source>
</reference>
<dbReference type="RefSeq" id="WP_191827652.1">
    <property type="nucleotide sequence ID" value="NZ_JACYHB010000002.1"/>
</dbReference>
<keyword evidence="3" id="KW-1185">Reference proteome</keyword>
<protein>
    <submittedName>
        <fullName evidence="2">Uncharacterized protein</fullName>
    </submittedName>
</protein>